<sequence>MCCWLGVSA</sequence>
<name>A0A5B7I424_PORTR</name>
<evidence type="ECO:0000313" key="1">
    <source>
        <dbReference type="EMBL" id="MPC76589.1"/>
    </source>
</evidence>
<dbReference type="EMBL" id="VSRR010043689">
    <property type="protein sequence ID" value="MPC76589.1"/>
    <property type="molecule type" value="Genomic_DNA"/>
</dbReference>
<proteinExistence type="predicted"/>
<evidence type="ECO:0000313" key="2">
    <source>
        <dbReference type="Proteomes" id="UP000324222"/>
    </source>
</evidence>
<reference evidence="1 2" key="1">
    <citation type="submission" date="2019-05" db="EMBL/GenBank/DDBJ databases">
        <title>Another draft genome of Portunus trituberculatus and its Hox gene families provides insights of decapod evolution.</title>
        <authorList>
            <person name="Jeong J.-H."/>
            <person name="Song I."/>
            <person name="Kim S."/>
            <person name="Choi T."/>
            <person name="Kim D."/>
            <person name="Ryu S."/>
            <person name="Kim W."/>
        </authorList>
    </citation>
    <scope>NUCLEOTIDE SEQUENCE [LARGE SCALE GENOMIC DNA]</scope>
    <source>
        <tissue evidence="1">Muscle</tissue>
    </source>
</reference>
<organism evidence="1 2">
    <name type="scientific">Portunus trituberculatus</name>
    <name type="common">Swimming crab</name>
    <name type="synonym">Neptunus trituberculatus</name>
    <dbReference type="NCBI Taxonomy" id="210409"/>
    <lineage>
        <taxon>Eukaryota</taxon>
        <taxon>Metazoa</taxon>
        <taxon>Ecdysozoa</taxon>
        <taxon>Arthropoda</taxon>
        <taxon>Crustacea</taxon>
        <taxon>Multicrustacea</taxon>
        <taxon>Malacostraca</taxon>
        <taxon>Eumalacostraca</taxon>
        <taxon>Eucarida</taxon>
        <taxon>Decapoda</taxon>
        <taxon>Pleocyemata</taxon>
        <taxon>Brachyura</taxon>
        <taxon>Eubrachyura</taxon>
        <taxon>Portunoidea</taxon>
        <taxon>Portunidae</taxon>
        <taxon>Portuninae</taxon>
        <taxon>Portunus</taxon>
    </lineage>
</organism>
<dbReference type="Proteomes" id="UP000324222">
    <property type="component" value="Unassembled WGS sequence"/>
</dbReference>
<protein>
    <submittedName>
        <fullName evidence="1">Uncharacterized protein</fullName>
    </submittedName>
</protein>
<accession>A0A5B7I424</accession>
<keyword evidence="2" id="KW-1185">Reference proteome</keyword>
<comment type="caution">
    <text evidence="1">The sequence shown here is derived from an EMBL/GenBank/DDBJ whole genome shotgun (WGS) entry which is preliminary data.</text>
</comment>
<gene>
    <name evidence="1" type="ORF">E2C01_071006</name>
</gene>